<name>A0AAW0SXH4_SCYPA</name>
<keyword evidence="10" id="KW-1185">Reference proteome</keyword>
<feature type="domain" description="Pentraxin (PTX)" evidence="8">
    <location>
        <begin position="1"/>
        <end position="83"/>
    </location>
</feature>
<dbReference type="AlphaFoldDB" id="A0AAW0SXH4"/>
<dbReference type="InterPro" id="IPR051360">
    <property type="entry name" value="Neuronal_Pentraxin_Related"/>
</dbReference>
<evidence type="ECO:0000256" key="3">
    <source>
        <dbReference type="ARBA" id="ARBA00022837"/>
    </source>
</evidence>
<keyword evidence="2" id="KW-0479">Metal-binding</keyword>
<evidence type="ECO:0000256" key="7">
    <source>
        <dbReference type="SAM" id="MobiDB-lite"/>
    </source>
</evidence>
<evidence type="ECO:0000256" key="6">
    <source>
        <dbReference type="PROSITE-ProRule" id="PRU01172"/>
    </source>
</evidence>
<comment type="caution">
    <text evidence="9">The sequence shown here is derived from an EMBL/GenBank/DDBJ whole genome shotgun (WGS) entry which is preliminary data.</text>
</comment>
<accession>A0AAW0SXH4</accession>
<proteinExistence type="predicted"/>
<evidence type="ECO:0000313" key="10">
    <source>
        <dbReference type="Proteomes" id="UP001487740"/>
    </source>
</evidence>
<keyword evidence="5" id="KW-0325">Glycoprotein</keyword>
<dbReference type="EMBL" id="JARAKH010000044">
    <property type="protein sequence ID" value="KAK8378742.1"/>
    <property type="molecule type" value="Genomic_DNA"/>
</dbReference>
<dbReference type="Proteomes" id="UP001487740">
    <property type="component" value="Unassembled WGS sequence"/>
</dbReference>
<organism evidence="9 10">
    <name type="scientific">Scylla paramamosain</name>
    <name type="common">Mud crab</name>
    <dbReference type="NCBI Taxonomy" id="85552"/>
    <lineage>
        <taxon>Eukaryota</taxon>
        <taxon>Metazoa</taxon>
        <taxon>Ecdysozoa</taxon>
        <taxon>Arthropoda</taxon>
        <taxon>Crustacea</taxon>
        <taxon>Multicrustacea</taxon>
        <taxon>Malacostraca</taxon>
        <taxon>Eumalacostraca</taxon>
        <taxon>Eucarida</taxon>
        <taxon>Decapoda</taxon>
        <taxon>Pleocyemata</taxon>
        <taxon>Brachyura</taxon>
        <taxon>Eubrachyura</taxon>
        <taxon>Portunoidea</taxon>
        <taxon>Portunidae</taxon>
        <taxon>Portuninae</taxon>
        <taxon>Scylla</taxon>
    </lineage>
</organism>
<sequence>MDTDGTIVLGQDQDAPADVYDAAESLSGAVTDMNVWSRRLRGDEMAAISGCLTRGKGDVLDWDTSDFEIGLDCSIAISSSDTGTHTGKVGGRIGLGDRSSGRDGLPNRQPKKNLCTGGQGRTGAIGGSLEDLPALGGSPALCLSAIAFECDGSGVSAPGRPTTLSTFPQSWGSLSVGPQRTPGIHLPLNLVHIAWIG</sequence>
<evidence type="ECO:0000256" key="1">
    <source>
        <dbReference type="ARBA" id="ARBA00001913"/>
    </source>
</evidence>
<dbReference type="PROSITE" id="PS51828">
    <property type="entry name" value="PTX_2"/>
    <property type="match status" value="1"/>
</dbReference>
<dbReference type="SUPFAM" id="SSF49899">
    <property type="entry name" value="Concanavalin A-like lectins/glucanases"/>
    <property type="match status" value="1"/>
</dbReference>
<dbReference type="PANTHER" id="PTHR19277:SF125">
    <property type="entry name" value="B6"/>
    <property type="match status" value="1"/>
</dbReference>
<comment type="caution">
    <text evidence="6">Lacks conserved residue(s) required for the propagation of feature annotation.</text>
</comment>
<gene>
    <name evidence="9" type="ORF">O3P69_009451</name>
</gene>
<evidence type="ECO:0000259" key="8">
    <source>
        <dbReference type="PROSITE" id="PS51828"/>
    </source>
</evidence>
<dbReference type="PANTHER" id="PTHR19277">
    <property type="entry name" value="PENTRAXIN"/>
    <property type="match status" value="1"/>
</dbReference>
<feature type="region of interest" description="Disordered" evidence="7">
    <location>
        <begin position="86"/>
        <end position="119"/>
    </location>
</feature>
<dbReference type="Pfam" id="PF00354">
    <property type="entry name" value="Pentaxin"/>
    <property type="match status" value="1"/>
</dbReference>
<evidence type="ECO:0000256" key="4">
    <source>
        <dbReference type="ARBA" id="ARBA00023157"/>
    </source>
</evidence>
<keyword evidence="3" id="KW-0106">Calcium</keyword>
<dbReference type="GO" id="GO:0046872">
    <property type="term" value="F:metal ion binding"/>
    <property type="evidence" value="ECO:0007669"/>
    <property type="project" value="UniProtKB-KW"/>
</dbReference>
<keyword evidence="4" id="KW-1015">Disulfide bond</keyword>
<dbReference type="InterPro" id="IPR001759">
    <property type="entry name" value="PTX_dom"/>
</dbReference>
<evidence type="ECO:0000256" key="5">
    <source>
        <dbReference type="ARBA" id="ARBA00023180"/>
    </source>
</evidence>
<dbReference type="InterPro" id="IPR013320">
    <property type="entry name" value="ConA-like_dom_sf"/>
</dbReference>
<reference evidence="9 10" key="1">
    <citation type="submission" date="2023-03" db="EMBL/GenBank/DDBJ databases">
        <title>High-quality genome of Scylla paramamosain provides insights in environmental adaptation.</title>
        <authorList>
            <person name="Zhang L."/>
        </authorList>
    </citation>
    <scope>NUCLEOTIDE SEQUENCE [LARGE SCALE GENOMIC DNA]</scope>
    <source>
        <strain evidence="9">LZ_2023a</strain>
        <tissue evidence="9">Muscle</tissue>
    </source>
</reference>
<protein>
    <recommendedName>
        <fullName evidence="8">Pentraxin (PTX) domain-containing protein</fullName>
    </recommendedName>
</protein>
<comment type="cofactor">
    <cofactor evidence="1">
        <name>Ca(2+)</name>
        <dbReference type="ChEBI" id="CHEBI:29108"/>
    </cofactor>
</comment>
<evidence type="ECO:0000256" key="2">
    <source>
        <dbReference type="ARBA" id="ARBA00022723"/>
    </source>
</evidence>
<dbReference type="Gene3D" id="2.60.120.200">
    <property type="match status" value="1"/>
</dbReference>
<evidence type="ECO:0000313" key="9">
    <source>
        <dbReference type="EMBL" id="KAK8378742.1"/>
    </source>
</evidence>